<feature type="domain" description="SH3b" evidence="1">
    <location>
        <begin position="125"/>
        <end position="176"/>
    </location>
</feature>
<protein>
    <recommendedName>
        <fullName evidence="1">SH3b domain-containing protein</fullName>
    </recommendedName>
</protein>
<reference evidence="2" key="1">
    <citation type="journal article" date="2013" name="Lancet">
        <title>First case of E anophelis outbreak in an intensive-care unit.</title>
        <authorList>
            <person name="Teo J."/>
            <person name="Tan S.Y."/>
            <person name="Tay M."/>
            <person name="Ding Y."/>
            <person name="Kjelleberg S."/>
            <person name="Givskov M."/>
            <person name="Lin R.T."/>
            <person name="Yang L."/>
        </authorList>
    </citation>
    <scope>NUCLEOTIDE SEQUENCE [LARGE SCALE GENOMIC DNA]</scope>
    <source>
        <strain evidence="2">NUHP1</strain>
    </source>
</reference>
<sequence>MIKMLLSLFTGVGLLIASYNPVSLHADSHNRGCTGSANCSACSNCSGCAHCTSGGTCGVCSGGSSKKKTYSFGGYSKKKSSGGSRNLKSGYSKSNLKGTKNPVYYYNSNMALAEDNFLYTINKKVEVRKAPGDRFKVLETLQPNSKLIFLNKEEKWYKIRVYKSGTEGFVHSKNVK</sequence>
<dbReference type="HOGENOM" id="CLU_1575701_0_0_10"/>
<evidence type="ECO:0000313" key="2">
    <source>
        <dbReference type="EMBL" id="AIL44690.1"/>
    </source>
</evidence>
<dbReference type="STRING" id="1338011.BD94_0915"/>
<proteinExistence type="predicted"/>
<dbReference type="EMBL" id="CP007547">
    <property type="protein sequence ID" value="AIL44690.1"/>
    <property type="molecule type" value="Genomic_DNA"/>
</dbReference>
<name>A0A077EGN7_9FLAO</name>
<dbReference type="KEGG" id="eao:BD94_0915"/>
<dbReference type="eggNOG" id="ENOG50332D2">
    <property type="taxonomic scope" value="Bacteria"/>
</dbReference>
<dbReference type="Pfam" id="PF08239">
    <property type="entry name" value="SH3_3"/>
    <property type="match status" value="1"/>
</dbReference>
<evidence type="ECO:0000313" key="3">
    <source>
        <dbReference type="Proteomes" id="UP000028933"/>
    </source>
</evidence>
<accession>A0A077EGN7</accession>
<dbReference type="Gene3D" id="2.30.30.40">
    <property type="entry name" value="SH3 Domains"/>
    <property type="match status" value="1"/>
</dbReference>
<dbReference type="RefSeq" id="WP_024566078.1">
    <property type="nucleotide sequence ID" value="NZ_CP007547.1"/>
</dbReference>
<evidence type="ECO:0000259" key="1">
    <source>
        <dbReference type="Pfam" id="PF08239"/>
    </source>
</evidence>
<organism evidence="2 3">
    <name type="scientific">Elizabethkingia anophelis NUHP1</name>
    <dbReference type="NCBI Taxonomy" id="1338011"/>
    <lineage>
        <taxon>Bacteria</taxon>
        <taxon>Pseudomonadati</taxon>
        <taxon>Bacteroidota</taxon>
        <taxon>Flavobacteriia</taxon>
        <taxon>Flavobacteriales</taxon>
        <taxon>Weeksellaceae</taxon>
        <taxon>Elizabethkingia</taxon>
    </lineage>
</organism>
<dbReference type="AlphaFoldDB" id="A0A077EGN7"/>
<dbReference type="Proteomes" id="UP000028933">
    <property type="component" value="Chromosome"/>
</dbReference>
<dbReference type="InterPro" id="IPR003646">
    <property type="entry name" value="SH3-like_bac-type"/>
</dbReference>
<reference evidence="2" key="2">
    <citation type="journal article" date="2015" name="Genome Biol. Evol.">
        <title>Complete Genome Sequence and Transcriptomic Analysis of the Novel Pathogen Elizabethkingia anophelis in Response to Oxidative Stress.</title>
        <authorList>
            <person name="Li Y."/>
            <person name="Liu Y."/>
            <person name="Chew S.C."/>
            <person name="Tay M."/>
            <person name="Salido M.M."/>
            <person name="Teo J."/>
            <person name="Lauro F.M."/>
            <person name="Givskov M."/>
            <person name="Yang L."/>
        </authorList>
    </citation>
    <scope>NUCLEOTIDE SEQUENCE</scope>
    <source>
        <strain evidence="2">NUHP1</strain>
    </source>
</reference>
<gene>
    <name evidence="2" type="ORF">BD94_0915</name>
</gene>